<reference evidence="2" key="1">
    <citation type="submission" date="2020-09" db="EMBL/GenBank/DDBJ databases">
        <title>New species isolated from human feces.</title>
        <authorList>
            <person name="Kitahara M."/>
            <person name="Shigeno Y."/>
            <person name="Shime M."/>
            <person name="Matsumoto Y."/>
            <person name="Nakamura S."/>
            <person name="Motooka D."/>
            <person name="Fukuoka S."/>
            <person name="Nishikawa H."/>
            <person name="Benno Y."/>
        </authorList>
    </citation>
    <scope>NUCLEOTIDE SEQUENCE</scope>
    <source>
        <strain evidence="2">MM35</strain>
    </source>
</reference>
<proteinExistence type="predicted"/>
<gene>
    <name evidence="2" type="ORF">MM35RIKEN_11320</name>
</gene>
<feature type="transmembrane region" description="Helical" evidence="1">
    <location>
        <begin position="12"/>
        <end position="35"/>
    </location>
</feature>
<evidence type="ECO:0000313" key="3">
    <source>
        <dbReference type="Proteomes" id="UP000681343"/>
    </source>
</evidence>
<keyword evidence="3" id="KW-1185">Reference proteome</keyword>
<sequence>MRRKGYPRRGVRIATASVYIGFAMTGFLHGVRWIFWWRVGEGLCPSRTGSASTIFSGIGH</sequence>
<name>A0A810PSS7_9FIRM</name>
<evidence type="ECO:0000313" key="2">
    <source>
        <dbReference type="EMBL" id="BCK78940.1"/>
    </source>
</evidence>
<organism evidence="2 3">
    <name type="scientific">Vescimonas fastidiosa</name>
    <dbReference type="NCBI Taxonomy" id="2714353"/>
    <lineage>
        <taxon>Bacteria</taxon>
        <taxon>Bacillati</taxon>
        <taxon>Bacillota</taxon>
        <taxon>Clostridia</taxon>
        <taxon>Eubacteriales</taxon>
        <taxon>Oscillospiraceae</taxon>
        <taxon>Vescimonas</taxon>
    </lineage>
</organism>
<keyword evidence="1" id="KW-1133">Transmembrane helix</keyword>
<dbReference type="KEGG" id="vfa:MM35RIKEN_11320"/>
<keyword evidence="1" id="KW-0472">Membrane</keyword>
<evidence type="ECO:0000256" key="1">
    <source>
        <dbReference type="SAM" id="Phobius"/>
    </source>
</evidence>
<accession>A0A810PSS7</accession>
<keyword evidence="1" id="KW-0812">Transmembrane</keyword>
<dbReference type="AlphaFoldDB" id="A0A810PSS7"/>
<dbReference type="Proteomes" id="UP000681343">
    <property type="component" value="Chromosome"/>
</dbReference>
<dbReference type="EMBL" id="AP023415">
    <property type="protein sequence ID" value="BCK78940.1"/>
    <property type="molecule type" value="Genomic_DNA"/>
</dbReference>
<protein>
    <submittedName>
        <fullName evidence="2">Uncharacterized protein</fullName>
    </submittedName>
</protein>